<dbReference type="AlphaFoldDB" id="A0AA42CPR9"/>
<dbReference type="PANTHER" id="PTHR10088">
    <property type="entry name" value="GLUCOKINASE REGULATORY PROTEIN"/>
    <property type="match status" value="1"/>
</dbReference>
<dbReference type="GO" id="GO:0009254">
    <property type="term" value="P:peptidoglycan turnover"/>
    <property type="evidence" value="ECO:0007669"/>
    <property type="project" value="TreeGrafter"/>
</dbReference>
<dbReference type="EMBL" id="JAMOIM010000017">
    <property type="protein sequence ID" value="MCW6510697.1"/>
    <property type="molecule type" value="Genomic_DNA"/>
</dbReference>
<comment type="caution">
    <text evidence="4">The sequence shown here is derived from an EMBL/GenBank/DDBJ whole genome shotgun (WGS) entry which is preliminary data.</text>
</comment>
<dbReference type="RefSeq" id="WP_282587071.1">
    <property type="nucleotide sequence ID" value="NZ_JAMOIM010000017.1"/>
</dbReference>
<evidence type="ECO:0000256" key="1">
    <source>
        <dbReference type="ARBA" id="ARBA00023239"/>
    </source>
</evidence>
<dbReference type="GO" id="GO:0016835">
    <property type="term" value="F:carbon-oxygen lyase activity"/>
    <property type="evidence" value="ECO:0007669"/>
    <property type="project" value="InterPro"/>
</dbReference>
<dbReference type="Gene3D" id="3.40.50.10490">
    <property type="entry name" value="Glucose-6-phosphate isomerase like protein, domain 1"/>
    <property type="match status" value="1"/>
</dbReference>
<keyword evidence="2" id="KW-0119">Carbohydrate metabolism</keyword>
<proteinExistence type="predicted"/>
<dbReference type="InterPro" id="IPR046348">
    <property type="entry name" value="SIS_dom_sf"/>
</dbReference>
<dbReference type="GO" id="GO:0016803">
    <property type="term" value="F:ether hydrolase activity"/>
    <property type="evidence" value="ECO:0007669"/>
    <property type="project" value="TreeGrafter"/>
</dbReference>
<sequence>MASSNTERFDQRYEAVDRWPAHELVSGALAIQQEALRAVAAATEALAEAIVVLAARLQRGGRMVYAGAGSSGLIAQMDALEMPGTFGIDLDRVPVILAGGAEALRTLPSGVEDDIGAAEAAVDRLDVNADDGLVAVAASGSTPFTLAALRRARARGAATIGIACVANSPLLSECHHPILIETPPELIAGSTRMGAGTAQKCALNILSTGVATRLGHVYAGLMVNMRPENAKLKHRAIQIVSQAADVGQGTAERALVETNWSVKTAIVMCAAAVDAGAARERLAASGGHIHAALSQGPAAHGPRQGIGS</sequence>
<dbReference type="InterPro" id="IPR040190">
    <property type="entry name" value="MURQ/GCKR"/>
</dbReference>
<dbReference type="SUPFAM" id="SSF53697">
    <property type="entry name" value="SIS domain"/>
    <property type="match status" value="1"/>
</dbReference>
<feature type="domain" description="SIS" evidence="3">
    <location>
        <begin position="53"/>
        <end position="216"/>
    </location>
</feature>
<dbReference type="GO" id="GO:0097367">
    <property type="term" value="F:carbohydrate derivative binding"/>
    <property type="evidence" value="ECO:0007669"/>
    <property type="project" value="InterPro"/>
</dbReference>
<protein>
    <submittedName>
        <fullName evidence="4">N-acetylmuramic acid 6-phosphate etherase</fullName>
    </submittedName>
</protein>
<name>A0AA42CPR9_9HYPH</name>
<evidence type="ECO:0000259" key="3">
    <source>
        <dbReference type="PROSITE" id="PS51464"/>
    </source>
</evidence>
<dbReference type="Gene3D" id="1.10.8.1080">
    <property type="match status" value="1"/>
</dbReference>
<dbReference type="NCBIfam" id="NF003915">
    <property type="entry name" value="PRK05441.1"/>
    <property type="match status" value="1"/>
</dbReference>
<dbReference type="PANTHER" id="PTHR10088:SF4">
    <property type="entry name" value="GLUCOKINASE REGULATORY PROTEIN"/>
    <property type="match status" value="1"/>
</dbReference>
<organism evidence="4 5">
    <name type="scientific">Lichenifustis flavocetrariae</name>
    <dbReference type="NCBI Taxonomy" id="2949735"/>
    <lineage>
        <taxon>Bacteria</taxon>
        <taxon>Pseudomonadati</taxon>
        <taxon>Pseudomonadota</taxon>
        <taxon>Alphaproteobacteria</taxon>
        <taxon>Hyphomicrobiales</taxon>
        <taxon>Lichenihabitantaceae</taxon>
        <taxon>Lichenifustis</taxon>
    </lineage>
</organism>
<gene>
    <name evidence="4" type="ORF">M8523_22030</name>
</gene>
<dbReference type="InterPro" id="IPR005488">
    <property type="entry name" value="Etherase_MurQ"/>
</dbReference>
<dbReference type="PROSITE" id="PS51464">
    <property type="entry name" value="SIS"/>
    <property type="match status" value="1"/>
</dbReference>
<dbReference type="CDD" id="cd05007">
    <property type="entry name" value="SIS_Etherase"/>
    <property type="match status" value="1"/>
</dbReference>
<dbReference type="InterPro" id="IPR001347">
    <property type="entry name" value="SIS_dom"/>
</dbReference>
<keyword evidence="5" id="KW-1185">Reference proteome</keyword>
<reference evidence="4" key="1">
    <citation type="submission" date="2022-05" db="EMBL/GenBank/DDBJ databases">
        <authorList>
            <person name="Pankratov T."/>
        </authorList>
    </citation>
    <scope>NUCLEOTIDE SEQUENCE</scope>
    <source>
        <strain evidence="4">BP6-180914</strain>
    </source>
</reference>
<keyword evidence="1" id="KW-0456">Lyase</keyword>
<dbReference type="GO" id="GO:0046348">
    <property type="term" value="P:amino sugar catabolic process"/>
    <property type="evidence" value="ECO:0007669"/>
    <property type="project" value="InterPro"/>
</dbReference>
<evidence type="ECO:0000256" key="2">
    <source>
        <dbReference type="ARBA" id="ARBA00023277"/>
    </source>
</evidence>
<evidence type="ECO:0000313" key="5">
    <source>
        <dbReference type="Proteomes" id="UP001165667"/>
    </source>
</evidence>
<evidence type="ECO:0000313" key="4">
    <source>
        <dbReference type="EMBL" id="MCW6510697.1"/>
    </source>
</evidence>
<dbReference type="Pfam" id="PF13580">
    <property type="entry name" value="SIS_2"/>
    <property type="match status" value="1"/>
</dbReference>
<accession>A0AA42CPR9</accession>
<dbReference type="Proteomes" id="UP001165667">
    <property type="component" value="Unassembled WGS sequence"/>
</dbReference>